<reference evidence="1 2" key="1">
    <citation type="submission" date="2015-01" db="EMBL/GenBank/DDBJ databases">
        <title>Evolution of Trichinella species and genotypes.</title>
        <authorList>
            <person name="Korhonen P.K."/>
            <person name="Edoardo P."/>
            <person name="Giuseppe L.R."/>
            <person name="Gasser R.B."/>
        </authorList>
    </citation>
    <scope>NUCLEOTIDE SEQUENCE [LARGE SCALE GENOMIC DNA]</scope>
    <source>
        <strain evidence="1">ISS141</strain>
    </source>
</reference>
<proteinExistence type="predicted"/>
<sequence length="88" mass="9873">MENQVRNYTVGRGELVVYPDADISESDIDTYEQLAEEPFDTSDDVTVMDIEILTSILLIPDVAGTKQWIHILTARPADDARYASQPTE</sequence>
<dbReference type="AlphaFoldDB" id="A0A0V0XFP2"/>
<organism evidence="1 2">
    <name type="scientific">Trichinella pseudospiralis</name>
    <name type="common">Parasitic roundworm</name>
    <dbReference type="NCBI Taxonomy" id="6337"/>
    <lineage>
        <taxon>Eukaryota</taxon>
        <taxon>Metazoa</taxon>
        <taxon>Ecdysozoa</taxon>
        <taxon>Nematoda</taxon>
        <taxon>Enoplea</taxon>
        <taxon>Dorylaimia</taxon>
        <taxon>Trichinellida</taxon>
        <taxon>Trichinellidae</taxon>
        <taxon>Trichinella</taxon>
    </lineage>
</organism>
<accession>A0A0V0XFP2</accession>
<name>A0A0V0XFP2_TRIPS</name>
<gene>
    <name evidence="1" type="ORF">T4E_41</name>
</gene>
<comment type="caution">
    <text evidence="1">The sequence shown here is derived from an EMBL/GenBank/DDBJ whole genome shotgun (WGS) entry which is preliminary data.</text>
</comment>
<evidence type="ECO:0000313" key="1">
    <source>
        <dbReference type="EMBL" id="KRX86629.1"/>
    </source>
</evidence>
<protein>
    <submittedName>
        <fullName evidence="1">Uncharacterized protein</fullName>
    </submittedName>
</protein>
<dbReference type="EMBL" id="JYDU01000352">
    <property type="protein sequence ID" value="KRX86629.1"/>
    <property type="molecule type" value="Genomic_DNA"/>
</dbReference>
<dbReference type="Proteomes" id="UP000054815">
    <property type="component" value="Unassembled WGS sequence"/>
</dbReference>
<evidence type="ECO:0000313" key="2">
    <source>
        <dbReference type="Proteomes" id="UP000054815"/>
    </source>
</evidence>